<accession>A0A9N8YQI1</accession>
<reference evidence="13" key="1">
    <citation type="submission" date="2021-06" db="EMBL/GenBank/DDBJ databases">
        <authorList>
            <person name="Kallberg Y."/>
            <person name="Tangrot J."/>
            <person name="Rosling A."/>
        </authorList>
    </citation>
    <scope>NUCLEOTIDE SEQUENCE</scope>
    <source>
        <strain evidence="13">UK204</strain>
    </source>
</reference>
<dbReference type="GO" id="GO:0004729">
    <property type="term" value="F:oxygen-dependent protoporphyrinogen oxidase activity"/>
    <property type="evidence" value="ECO:0007669"/>
    <property type="project" value="UniProtKB-UniRule"/>
</dbReference>
<evidence type="ECO:0000256" key="1">
    <source>
        <dbReference type="ARBA" id="ARBA00002600"/>
    </source>
</evidence>
<keyword evidence="5 11" id="KW-0285">Flavoprotein</keyword>
<evidence type="ECO:0000256" key="6">
    <source>
        <dbReference type="ARBA" id="ARBA00022827"/>
    </source>
</evidence>
<dbReference type="Pfam" id="PF01593">
    <property type="entry name" value="Amino_oxidase"/>
    <property type="match status" value="1"/>
</dbReference>
<dbReference type="Proteomes" id="UP000789570">
    <property type="component" value="Unassembled WGS sequence"/>
</dbReference>
<evidence type="ECO:0000256" key="10">
    <source>
        <dbReference type="ARBA" id="ARBA00047554"/>
    </source>
</evidence>
<keyword evidence="14" id="KW-1185">Reference proteome</keyword>
<evidence type="ECO:0000256" key="7">
    <source>
        <dbReference type="ARBA" id="ARBA00023002"/>
    </source>
</evidence>
<comment type="caution">
    <text evidence="13">The sequence shown here is derived from an EMBL/GenBank/DDBJ whole genome shotgun (WGS) entry which is preliminary data.</text>
</comment>
<comment type="cofactor">
    <cofactor evidence="11">
        <name>FAD</name>
        <dbReference type="ChEBI" id="CHEBI:57692"/>
    </cofactor>
    <text evidence="11">Binds 1 FAD per subunit.</text>
</comment>
<dbReference type="NCBIfam" id="TIGR00562">
    <property type="entry name" value="proto_IX_ox"/>
    <property type="match status" value="1"/>
</dbReference>
<dbReference type="InterPro" id="IPR050464">
    <property type="entry name" value="Zeta_carotene_desat/Oxidored"/>
</dbReference>
<evidence type="ECO:0000256" key="11">
    <source>
        <dbReference type="RuleBase" id="RU367069"/>
    </source>
</evidence>
<dbReference type="GO" id="GO:0006782">
    <property type="term" value="P:protoporphyrinogen IX biosynthetic process"/>
    <property type="evidence" value="ECO:0007669"/>
    <property type="project" value="UniProtKB-UniRule"/>
</dbReference>
<comment type="pathway">
    <text evidence="2 11">Porphyrin-containing compound metabolism; protoporphyrin-IX biosynthesis; protoporphyrin-IX from protoporphyrinogen-IX: step 1/1.</text>
</comment>
<dbReference type="SUPFAM" id="SSF51905">
    <property type="entry name" value="FAD/NAD(P)-binding domain"/>
    <property type="match status" value="1"/>
</dbReference>
<dbReference type="PANTHER" id="PTHR42923:SF3">
    <property type="entry name" value="PROTOPORPHYRINOGEN OXIDASE"/>
    <property type="match status" value="1"/>
</dbReference>
<name>A0A9N8YQI1_9GLOM</name>
<evidence type="ECO:0000256" key="2">
    <source>
        <dbReference type="ARBA" id="ARBA00005073"/>
    </source>
</evidence>
<evidence type="ECO:0000313" key="13">
    <source>
        <dbReference type="EMBL" id="CAG8449633.1"/>
    </source>
</evidence>
<comment type="catalytic activity">
    <reaction evidence="10 11">
        <text>protoporphyrinogen IX + 3 O2 = protoporphyrin IX + 3 H2O2</text>
        <dbReference type="Rhea" id="RHEA:25576"/>
        <dbReference type="ChEBI" id="CHEBI:15379"/>
        <dbReference type="ChEBI" id="CHEBI:16240"/>
        <dbReference type="ChEBI" id="CHEBI:57306"/>
        <dbReference type="ChEBI" id="CHEBI:57307"/>
        <dbReference type="EC" id="1.3.3.4"/>
    </reaction>
</comment>
<comment type="function">
    <text evidence="1 11">Catalyzes the 6-electron oxidation of protoporphyrinogen-IX to form protoporphyrin-IX.</text>
</comment>
<dbReference type="EC" id="1.3.3.4" evidence="4 11"/>
<gene>
    <name evidence="13" type="ORF">FCALED_LOCUS1140</name>
</gene>
<keyword evidence="6 11" id="KW-0274">FAD</keyword>
<keyword evidence="9 11" id="KW-0627">Porphyrin biosynthesis</keyword>
<dbReference type="InterPro" id="IPR004572">
    <property type="entry name" value="Protoporphyrinogen_oxidase"/>
</dbReference>
<dbReference type="OrthoDB" id="438553at2759"/>
<evidence type="ECO:0000256" key="9">
    <source>
        <dbReference type="ARBA" id="ARBA00023244"/>
    </source>
</evidence>
<protein>
    <recommendedName>
        <fullName evidence="4 11">Protoporphyrinogen oxidase</fullName>
        <ecNumber evidence="4 11">1.3.3.4</ecNumber>
    </recommendedName>
</protein>
<evidence type="ECO:0000256" key="4">
    <source>
        <dbReference type="ARBA" id="ARBA00012867"/>
    </source>
</evidence>
<keyword evidence="8 11" id="KW-0350">Heme biosynthesis</keyword>
<organism evidence="13 14">
    <name type="scientific">Funneliformis caledonium</name>
    <dbReference type="NCBI Taxonomy" id="1117310"/>
    <lineage>
        <taxon>Eukaryota</taxon>
        <taxon>Fungi</taxon>
        <taxon>Fungi incertae sedis</taxon>
        <taxon>Mucoromycota</taxon>
        <taxon>Glomeromycotina</taxon>
        <taxon>Glomeromycetes</taxon>
        <taxon>Glomerales</taxon>
        <taxon>Glomeraceae</taxon>
        <taxon>Funneliformis</taxon>
    </lineage>
</organism>
<keyword evidence="7 11" id="KW-0560">Oxidoreductase</keyword>
<evidence type="ECO:0000256" key="3">
    <source>
        <dbReference type="ARBA" id="ARBA00010551"/>
    </source>
</evidence>
<dbReference type="SUPFAM" id="SSF54373">
    <property type="entry name" value="FAD-linked reductases, C-terminal domain"/>
    <property type="match status" value="1"/>
</dbReference>
<sequence>MSRPNNFVILGGGISGLSAAWYLSRHVPSTTKITILEGSNRFGGWIKSKRVGEHKILFEQGPRTLRPNGIGGPVVLDMASCFVINKLNLTSSLHAVTKNDDASKNRYIYYPDRLVKLPGSSLLSSLKSVMINKFLLKTASSILLEPFVKSSKNYEDESIHEFISRRFDKSVSDILISALIHGIYAGDVKKLSVKSIFTRLYDLEQRHGSVIKGLLMGNKEAFLCQQDKDLLKIVNDENKELLAIMKDVSLYSFKDGIEQLPSAIVNDLKNRENVQLKTDNQVIKLEFGKKIKISTNDGVYEADHIISTIPSRELSHILPDKGTIPHLDYNPSVSVATINIAYNHPKILPVKGFGYLIPQSTPNNPYHILGVVFDSDAMPLQDEPPRTYTKLTVMIGGHYFNSISGKVDFPNKDILLQQSMEILEKHLGIYSTPLYYLVDIHKNCIPQYYVGHYSRLEELHYAIKKYYPNQLSVTGASYWGVSINDCVLNSAKLVLNLLSNSSNVVTGLERIDTKFRL</sequence>
<dbReference type="GO" id="GO:0005743">
    <property type="term" value="C:mitochondrial inner membrane"/>
    <property type="evidence" value="ECO:0007669"/>
    <property type="project" value="UniProtKB-SubCell"/>
</dbReference>
<dbReference type="PANTHER" id="PTHR42923">
    <property type="entry name" value="PROTOPORPHYRINOGEN OXIDASE"/>
    <property type="match status" value="1"/>
</dbReference>
<evidence type="ECO:0000313" key="14">
    <source>
        <dbReference type="Proteomes" id="UP000789570"/>
    </source>
</evidence>
<comment type="similarity">
    <text evidence="3 11">Belongs to the protoporphyrinogen/coproporphyrinogen oxidase family. Protoporphyrinogen oxidase subfamily.</text>
</comment>
<dbReference type="AlphaFoldDB" id="A0A9N8YQI1"/>
<evidence type="ECO:0000256" key="8">
    <source>
        <dbReference type="ARBA" id="ARBA00023133"/>
    </source>
</evidence>
<evidence type="ECO:0000256" key="5">
    <source>
        <dbReference type="ARBA" id="ARBA00022630"/>
    </source>
</evidence>
<feature type="domain" description="Amine oxidase" evidence="12">
    <location>
        <begin position="14"/>
        <end position="487"/>
    </location>
</feature>
<dbReference type="Gene3D" id="3.50.50.60">
    <property type="entry name" value="FAD/NAD(P)-binding domain"/>
    <property type="match status" value="1"/>
</dbReference>
<dbReference type="EMBL" id="CAJVPQ010000136">
    <property type="protein sequence ID" value="CAG8449633.1"/>
    <property type="molecule type" value="Genomic_DNA"/>
</dbReference>
<dbReference type="InterPro" id="IPR036188">
    <property type="entry name" value="FAD/NAD-bd_sf"/>
</dbReference>
<comment type="subcellular location">
    <subcellularLocation>
        <location evidence="11">Mitochondrion inner membrane</location>
    </subcellularLocation>
</comment>
<evidence type="ECO:0000259" key="12">
    <source>
        <dbReference type="Pfam" id="PF01593"/>
    </source>
</evidence>
<dbReference type="InterPro" id="IPR002937">
    <property type="entry name" value="Amino_oxidase"/>
</dbReference>
<proteinExistence type="inferred from homology"/>